<keyword evidence="2" id="KW-1185">Reference proteome</keyword>
<name>A0A0P0WPV6_ORYSJ</name>
<evidence type="ECO:0000313" key="2">
    <source>
        <dbReference type="Proteomes" id="UP000059680"/>
    </source>
</evidence>
<reference evidence="1 2" key="3">
    <citation type="journal article" date="2013" name="Rice">
        <title>Improvement of the Oryza sativa Nipponbare reference genome using next generation sequence and optical map data.</title>
        <authorList>
            <person name="Kawahara Y."/>
            <person name="de la Bastide M."/>
            <person name="Hamilton J.P."/>
            <person name="Kanamori H."/>
            <person name="McCombie W.R."/>
            <person name="Ouyang S."/>
            <person name="Schwartz D.C."/>
            <person name="Tanaka T."/>
            <person name="Wu J."/>
            <person name="Zhou S."/>
            <person name="Childs K.L."/>
            <person name="Davidson R.M."/>
            <person name="Lin H."/>
            <person name="Quesada-Ocampo L."/>
            <person name="Vaillancourt B."/>
            <person name="Sakai H."/>
            <person name="Lee S.S."/>
            <person name="Kim J."/>
            <person name="Numa H."/>
            <person name="Itoh T."/>
            <person name="Buell C.R."/>
            <person name="Matsumoto T."/>
        </authorList>
    </citation>
    <scope>NUCLEOTIDE SEQUENCE [LARGE SCALE GENOMIC DNA]</scope>
    <source>
        <strain evidence="2">cv. Nipponbare</strain>
    </source>
</reference>
<evidence type="ECO:0000313" key="1">
    <source>
        <dbReference type="EMBL" id="BAS95148.1"/>
    </source>
</evidence>
<protein>
    <submittedName>
        <fullName evidence="1">Os05g0543150 protein</fullName>
    </submittedName>
</protein>
<dbReference type="InParanoid" id="A0A0P0WPV6"/>
<dbReference type="EMBL" id="AP014961">
    <property type="protein sequence ID" value="BAS95148.1"/>
    <property type="molecule type" value="Genomic_DNA"/>
</dbReference>
<gene>
    <name evidence="1" type="ordered locus">Os05g0543150</name>
    <name evidence="1" type="ORF">OSNPB_050543150</name>
</gene>
<proteinExistence type="predicted"/>
<dbReference type="Gramene" id="Os05t0543150-00">
    <property type="protein sequence ID" value="Os05t0543150-00"/>
    <property type="gene ID" value="Os05g0543150"/>
</dbReference>
<dbReference type="PaxDb" id="39947-A0A0P0WPV6"/>
<organism evidence="1 2">
    <name type="scientific">Oryza sativa subsp. japonica</name>
    <name type="common">Rice</name>
    <dbReference type="NCBI Taxonomy" id="39947"/>
    <lineage>
        <taxon>Eukaryota</taxon>
        <taxon>Viridiplantae</taxon>
        <taxon>Streptophyta</taxon>
        <taxon>Embryophyta</taxon>
        <taxon>Tracheophyta</taxon>
        <taxon>Spermatophyta</taxon>
        <taxon>Magnoliopsida</taxon>
        <taxon>Liliopsida</taxon>
        <taxon>Poales</taxon>
        <taxon>Poaceae</taxon>
        <taxon>BOP clade</taxon>
        <taxon>Oryzoideae</taxon>
        <taxon>Oryzeae</taxon>
        <taxon>Oryzinae</taxon>
        <taxon>Oryza</taxon>
        <taxon>Oryza sativa</taxon>
    </lineage>
</organism>
<accession>A0A0P0WPV6</accession>
<reference evidence="1 2" key="2">
    <citation type="journal article" date="2013" name="Plant Cell Physiol.">
        <title>Rice Annotation Project Database (RAP-DB): an integrative and interactive database for rice genomics.</title>
        <authorList>
            <person name="Sakai H."/>
            <person name="Lee S.S."/>
            <person name="Tanaka T."/>
            <person name="Numa H."/>
            <person name="Kim J."/>
            <person name="Kawahara Y."/>
            <person name="Wakimoto H."/>
            <person name="Yang C.C."/>
            <person name="Iwamoto M."/>
            <person name="Abe T."/>
            <person name="Yamada Y."/>
            <person name="Muto A."/>
            <person name="Inokuchi H."/>
            <person name="Ikemura T."/>
            <person name="Matsumoto T."/>
            <person name="Sasaki T."/>
            <person name="Itoh T."/>
        </authorList>
    </citation>
    <scope>NUCLEOTIDE SEQUENCE [LARGE SCALE GENOMIC DNA]</scope>
    <source>
        <strain evidence="2">cv. Nipponbare</strain>
    </source>
</reference>
<dbReference type="AlphaFoldDB" id="A0A0P0WPV6"/>
<sequence length="81" mass="9211">MEFDIVQIYCFSFSCSALSLQENPIIQPQFALGHSTKGSHFQLTDDIRPHYLPIAVNEDIDTLHHIQEHFILLVPNPLAPP</sequence>
<reference evidence="2" key="1">
    <citation type="journal article" date="2005" name="Nature">
        <title>The map-based sequence of the rice genome.</title>
        <authorList>
            <consortium name="International rice genome sequencing project (IRGSP)"/>
            <person name="Matsumoto T."/>
            <person name="Wu J."/>
            <person name="Kanamori H."/>
            <person name="Katayose Y."/>
            <person name="Fujisawa M."/>
            <person name="Namiki N."/>
            <person name="Mizuno H."/>
            <person name="Yamamoto K."/>
            <person name="Antonio B.A."/>
            <person name="Baba T."/>
            <person name="Sakata K."/>
            <person name="Nagamura Y."/>
            <person name="Aoki H."/>
            <person name="Arikawa K."/>
            <person name="Arita K."/>
            <person name="Bito T."/>
            <person name="Chiden Y."/>
            <person name="Fujitsuka N."/>
            <person name="Fukunaka R."/>
            <person name="Hamada M."/>
            <person name="Harada C."/>
            <person name="Hayashi A."/>
            <person name="Hijishita S."/>
            <person name="Honda M."/>
            <person name="Hosokawa S."/>
            <person name="Ichikawa Y."/>
            <person name="Idonuma A."/>
            <person name="Iijima M."/>
            <person name="Ikeda M."/>
            <person name="Ikeno M."/>
            <person name="Ito K."/>
            <person name="Ito S."/>
            <person name="Ito T."/>
            <person name="Ito Y."/>
            <person name="Ito Y."/>
            <person name="Iwabuchi A."/>
            <person name="Kamiya K."/>
            <person name="Karasawa W."/>
            <person name="Kurita K."/>
            <person name="Katagiri S."/>
            <person name="Kikuta A."/>
            <person name="Kobayashi H."/>
            <person name="Kobayashi N."/>
            <person name="Machita K."/>
            <person name="Maehara T."/>
            <person name="Masukawa M."/>
            <person name="Mizubayashi T."/>
            <person name="Mukai Y."/>
            <person name="Nagasaki H."/>
            <person name="Nagata Y."/>
            <person name="Naito S."/>
            <person name="Nakashima M."/>
            <person name="Nakama Y."/>
            <person name="Nakamichi Y."/>
            <person name="Nakamura M."/>
            <person name="Meguro A."/>
            <person name="Negishi M."/>
            <person name="Ohta I."/>
            <person name="Ohta T."/>
            <person name="Okamoto M."/>
            <person name="Ono N."/>
            <person name="Saji S."/>
            <person name="Sakaguchi M."/>
            <person name="Sakai K."/>
            <person name="Shibata M."/>
            <person name="Shimokawa T."/>
            <person name="Song J."/>
            <person name="Takazaki Y."/>
            <person name="Terasawa K."/>
            <person name="Tsugane M."/>
            <person name="Tsuji K."/>
            <person name="Ueda S."/>
            <person name="Waki K."/>
            <person name="Yamagata H."/>
            <person name="Yamamoto M."/>
            <person name="Yamamoto S."/>
            <person name="Yamane H."/>
            <person name="Yoshiki S."/>
            <person name="Yoshihara R."/>
            <person name="Yukawa K."/>
            <person name="Zhong H."/>
            <person name="Yano M."/>
            <person name="Yuan Q."/>
            <person name="Ouyang S."/>
            <person name="Liu J."/>
            <person name="Jones K.M."/>
            <person name="Gansberger K."/>
            <person name="Moffat K."/>
            <person name="Hill J."/>
            <person name="Bera J."/>
            <person name="Fadrosh D."/>
            <person name="Jin S."/>
            <person name="Johri S."/>
            <person name="Kim M."/>
            <person name="Overton L."/>
            <person name="Reardon M."/>
            <person name="Tsitrin T."/>
            <person name="Vuong H."/>
            <person name="Weaver B."/>
            <person name="Ciecko A."/>
            <person name="Tallon L."/>
            <person name="Jackson J."/>
            <person name="Pai G."/>
            <person name="Aken S.V."/>
            <person name="Utterback T."/>
            <person name="Reidmuller S."/>
            <person name="Feldblyum T."/>
            <person name="Hsiao J."/>
            <person name="Zismann V."/>
            <person name="Iobst S."/>
            <person name="de Vazeille A.R."/>
            <person name="Buell C.R."/>
            <person name="Ying K."/>
            <person name="Li Y."/>
            <person name="Lu T."/>
            <person name="Huang Y."/>
            <person name="Zhao Q."/>
            <person name="Feng Q."/>
            <person name="Zhang L."/>
            <person name="Zhu J."/>
            <person name="Weng Q."/>
            <person name="Mu J."/>
            <person name="Lu Y."/>
            <person name="Fan D."/>
            <person name="Liu Y."/>
            <person name="Guan J."/>
            <person name="Zhang Y."/>
            <person name="Yu S."/>
            <person name="Liu X."/>
            <person name="Zhang Y."/>
            <person name="Hong G."/>
            <person name="Han B."/>
            <person name="Choisne N."/>
            <person name="Demange N."/>
            <person name="Orjeda G."/>
            <person name="Samain S."/>
            <person name="Cattolico L."/>
            <person name="Pelletier E."/>
            <person name="Couloux A."/>
            <person name="Segurens B."/>
            <person name="Wincker P."/>
            <person name="D'Hont A."/>
            <person name="Scarpelli C."/>
            <person name="Weissenbach J."/>
            <person name="Salanoubat M."/>
            <person name="Quetier F."/>
            <person name="Yu Y."/>
            <person name="Kim H.R."/>
            <person name="Rambo T."/>
            <person name="Currie J."/>
            <person name="Collura K."/>
            <person name="Luo M."/>
            <person name="Yang T."/>
            <person name="Ammiraju J.S.S."/>
            <person name="Engler F."/>
            <person name="Soderlund C."/>
            <person name="Wing R.A."/>
            <person name="Palmer L.E."/>
            <person name="de la Bastide M."/>
            <person name="Spiegel L."/>
            <person name="Nascimento L."/>
            <person name="Zutavern T."/>
            <person name="O'Shaughnessy A."/>
            <person name="Dike S."/>
            <person name="Dedhia N."/>
            <person name="Preston R."/>
            <person name="Balija V."/>
            <person name="McCombie W.R."/>
            <person name="Chow T."/>
            <person name="Chen H."/>
            <person name="Chung M."/>
            <person name="Chen C."/>
            <person name="Shaw J."/>
            <person name="Wu H."/>
            <person name="Hsiao K."/>
            <person name="Chao Y."/>
            <person name="Chu M."/>
            <person name="Cheng C."/>
            <person name="Hour A."/>
            <person name="Lee P."/>
            <person name="Lin S."/>
            <person name="Lin Y."/>
            <person name="Liou J."/>
            <person name="Liu S."/>
            <person name="Hsing Y."/>
            <person name="Raghuvanshi S."/>
            <person name="Mohanty A."/>
            <person name="Bharti A.K."/>
            <person name="Gaur A."/>
            <person name="Gupta V."/>
            <person name="Kumar D."/>
            <person name="Ravi V."/>
            <person name="Vij S."/>
            <person name="Kapur A."/>
            <person name="Khurana P."/>
            <person name="Khurana P."/>
            <person name="Khurana J.P."/>
            <person name="Tyagi A.K."/>
            <person name="Gaikwad K."/>
            <person name="Singh A."/>
            <person name="Dalal V."/>
            <person name="Srivastava S."/>
            <person name="Dixit A."/>
            <person name="Pal A.K."/>
            <person name="Ghazi I.A."/>
            <person name="Yadav M."/>
            <person name="Pandit A."/>
            <person name="Bhargava A."/>
            <person name="Sureshbabu K."/>
            <person name="Batra K."/>
            <person name="Sharma T.R."/>
            <person name="Mohapatra T."/>
            <person name="Singh N.K."/>
            <person name="Messing J."/>
            <person name="Nelson A.B."/>
            <person name="Fuks G."/>
            <person name="Kavchok S."/>
            <person name="Keizer G."/>
            <person name="Linton E."/>
            <person name="Llaca V."/>
            <person name="Song R."/>
            <person name="Tanyolac B."/>
            <person name="Young S."/>
            <person name="Ho-Il K."/>
            <person name="Hahn J.H."/>
            <person name="Sangsakoo G."/>
            <person name="Vanavichit A."/>
            <person name="de Mattos Luiz.A.T."/>
            <person name="Zimmer P.D."/>
            <person name="Malone G."/>
            <person name="Dellagostin O."/>
            <person name="de Oliveira A.C."/>
            <person name="Bevan M."/>
            <person name="Bancroft I."/>
            <person name="Minx P."/>
            <person name="Cordum H."/>
            <person name="Wilson R."/>
            <person name="Cheng Z."/>
            <person name="Jin W."/>
            <person name="Jiang J."/>
            <person name="Leong S.A."/>
            <person name="Iwama H."/>
            <person name="Gojobori T."/>
            <person name="Itoh T."/>
            <person name="Niimura Y."/>
            <person name="Fujii Y."/>
            <person name="Habara T."/>
            <person name="Sakai H."/>
            <person name="Sato Y."/>
            <person name="Wilson G."/>
            <person name="Kumar K."/>
            <person name="McCouch S."/>
            <person name="Juretic N."/>
            <person name="Hoen D."/>
            <person name="Wright S."/>
            <person name="Bruskiewich R."/>
            <person name="Bureau T."/>
            <person name="Miyao A."/>
            <person name="Hirochika H."/>
            <person name="Nishikawa T."/>
            <person name="Kadowaki K."/>
            <person name="Sugiura M."/>
            <person name="Burr B."/>
            <person name="Sasaki T."/>
        </authorList>
    </citation>
    <scope>NUCLEOTIDE SEQUENCE [LARGE SCALE GENOMIC DNA]</scope>
    <source>
        <strain evidence="2">cv. Nipponbare</strain>
    </source>
</reference>
<dbReference type="Proteomes" id="UP000059680">
    <property type="component" value="Chromosome 5"/>
</dbReference>